<keyword evidence="4" id="KW-1185">Reference proteome</keyword>
<dbReference type="PANTHER" id="PTHR42648:SF18">
    <property type="entry name" value="RETROTRANSPOSON, UNCLASSIFIED-LIKE PROTEIN"/>
    <property type="match status" value="1"/>
</dbReference>
<evidence type="ECO:0000259" key="2">
    <source>
        <dbReference type="PROSITE" id="PS50994"/>
    </source>
</evidence>
<dbReference type="InterPro" id="IPR001584">
    <property type="entry name" value="Integrase_cat-core"/>
</dbReference>
<feature type="domain" description="Integrase catalytic" evidence="2">
    <location>
        <begin position="182"/>
        <end position="284"/>
    </location>
</feature>
<name>A0AA38SU75_9ASTR</name>
<dbReference type="GO" id="GO:0015074">
    <property type="term" value="P:DNA integration"/>
    <property type="evidence" value="ECO:0007669"/>
    <property type="project" value="InterPro"/>
</dbReference>
<feature type="region of interest" description="Disordered" evidence="1">
    <location>
        <begin position="322"/>
        <end position="426"/>
    </location>
</feature>
<protein>
    <recommendedName>
        <fullName evidence="2">Integrase catalytic domain-containing protein</fullName>
    </recommendedName>
</protein>
<feature type="compositionally biased region" description="Polar residues" evidence="1">
    <location>
        <begin position="397"/>
        <end position="414"/>
    </location>
</feature>
<evidence type="ECO:0000313" key="4">
    <source>
        <dbReference type="Proteomes" id="UP001172457"/>
    </source>
</evidence>
<dbReference type="SUPFAM" id="SSF53098">
    <property type="entry name" value="Ribonuclease H-like"/>
    <property type="match status" value="1"/>
</dbReference>
<dbReference type="InterPro" id="IPR039537">
    <property type="entry name" value="Retrotran_Ty1/copia-like"/>
</dbReference>
<dbReference type="AlphaFoldDB" id="A0AA38SU75"/>
<dbReference type="GO" id="GO:0003676">
    <property type="term" value="F:nucleic acid binding"/>
    <property type="evidence" value="ECO:0007669"/>
    <property type="project" value="InterPro"/>
</dbReference>
<proteinExistence type="predicted"/>
<dbReference type="InterPro" id="IPR036397">
    <property type="entry name" value="RNaseH_sf"/>
</dbReference>
<comment type="caution">
    <text evidence="3">The sequence shown here is derived from an EMBL/GenBank/DDBJ whole genome shotgun (WGS) entry which is preliminary data.</text>
</comment>
<dbReference type="EMBL" id="JARYMX010000006">
    <property type="protein sequence ID" value="KAJ9545028.1"/>
    <property type="molecule type" value="Genomic_DNA"/>
</dbReference>
<feature type="compositionally biased region" description="Polar residues" evidence="1">
    <location>
        <begin position="352"/>
        <end position="373"/>
    </location>
</feature>
<evidence type="ECO:0000313" key="3">
    <source>
        <dbReference type="EMBL" id="KAJ9545028.1"/>
    </source>
</evidence>
<gene>
    <name evidence="3" type="ORF">OSB04_024735</name>
</gene>
<organism evidence="3 4">
    <name type="scientific">Centaurea solstitialis</name>
    <name type="common">yellow star-thistle</name>
    <dbReference type="NCBI Taxonomy" id="347529"/>
    <lineage>
        <taxon>Eukaryota</taxon>
        <taxon>Viridiplantae</taxon>
        <taxon>Streptophyta</taxon>
        <taxon>Embryophyta</taxon>
        <taxon>Tracheophyta</taxon>
        <taxon>Spermatophyta</taxon>
        <taxon>Magnoliopsida</taxon>
        <taxon>eudicotyledons</taxon>
        <taxon>Gunneridae</taxon>
        <taxon>Pentapetalae</taxon>
        <taxon>asterids</taxon>
        <taxon>campanulids</taxon>
        <taxon>Asterales</taxon>
        <taxon>Asteraceae</taxon>
        <taxon>Carduoideae</taxon>
        <taxon>Cardueae</taxon>
        <taxon>Centaureinae</taxon>
        <taxon>Centaurea</taxon>
    </lineage>
</organism>
<dbReference type="Gene3D" id="3.30.420.10">
    <property type="entry name" value="Ribonuclease H-like superfamily/Ribonuclease H"/>
    <property type="match status" value="1"/>
</dbReference>
<dbReference type="Proteomes" id="UP001172457">
    <property type="component" value="Chromosome 6"/>
</dbReference>
<evidence type="ECO:0000256" key="1">
    <source>
        <dbReference type="SAM" id="MobiDB-lite"/>
    </source>
</evidence>
<dbReference type="PANTHER" id="PTHR42648">
    <property type="entry name" value="TRANSPOSASE, PUTATIVE-RELATED"/>
    <property type="match status" value="1"/>
</dbReference>
<dbReference type="PROSITE" id="PS50994">
    <property type="entry name" value="INTEGRASE"/>
    <property type="match status" value="1"/>
</dbReference>
<sequence length="426" mass="48212">MDVEDVPTHPKENVVAQLLTDEEIIESVIGINKDDIDEEDDESSTMEPHSRNFDTLEVMRANISGDLYLICYDTLETCLVSSLKNEEAWLWHTRFCHLNFDTLDKLKDYLCSACEMGRLIRSSYKTKSDPSYDKPLKCYMWTSMDPSMCKVLQDRSTFLYSLMISHVLLGRVCYKEISSSYDTDQSLEEVIRVPRSDNGTKFKNSLASIGITHNFLAPRTPQQNGVVKRKKRRIDEATRTMLNAIGLLLTFRAEAVSVACYTQNRSLLVRTLEKTPYQILHNKGPNIKFFHVIQDKFTKELKTQAEKLPNATITQDLEKLFNEWDKDEDDPDRTSADAPRTSAEQQPVAEASSLSTPISGTSNGTSHLSSTQGPIIAKSISLPTEDVHSEPIPRQASDPTPQSHNLQEISSTINLPHAIKWTKDHP</sequence>
<dbReference type="InterPro" id="IPR012337">
    <property type="entry name" value="RNaseH-like_sf"/>
</dbReference>
<accession>A0AA38SU75</accession>
<reference evidence="3" key="1">
    <citation type="submission" date="2023-03" db="EMBL/GenBank/DDBJ databases">
        <title>Chromosome-scale reference genome and RAD-based genetic map of yellow starthistle (Centaurea solstitialis) reveal putative structural variation and QTLs associated with invader traits.</title>
        <authorList>
            <person name="Reatini B."/>
            <person name="Cang F.A."/>
            <person name="Jiang Q."/>
            <person name="Mckibben M.T.W."/>
            <person name="Barker M.S."/>
            <person name="Rieseberg L.H."/>
            <person name="Dlugosch K.M."/>
        </authorList>
    </citation>
    <scope>NUCLEOTIDE SEQUENCE</scope>
    <source>
        <strain evidence="3">CAN-66</strain>
        <tissue evidence="3">Leaf</tissue>
    </source>
</reference>